<dbReference type="EMBL" id="BDGX01000019">
    <property type="protein sequence ID" value="GAV49962.1"/>
    <property type="molecule type" value="Genomic_DNA"/>
</dbReference>
<sequence>MLSDINVKPKCKLINMSHLNLHMSKRMHKVMFLTSLDLSGRNKRNREEYIIA</sequence>
<dbReference type="AlphaFoldDB" id="A0A1Q3A2P7"/>
<evidence type="ECO:0000313" key="2">
    <source>
        <dbReference type="Proteomes" id="UP000187013"/>
    </source>
</evidence>
<evidence type="ECO:0000313" key="1">
    <source>
        <dbReference type="EMBL" id="GAV49962.1"/>
    </source>
</evidence>
<proteinExistence type="predicted"/>
<comment type="caution">
    <text evidence="1">The sequence shown here is derived from an EMBL/GenBank/DDBJ whole genome shotgun (WGS) entry which is preliminary data.</text>
</comment>
<name>A0A1Q3A2P7_ZYGRO</name>
<protein>
    <submittedName>
        <fullName evidence="1">Uncharacterized protein</fullName>
    </submittedName>
</protein>
<organism evidence="1 2">
    <name type="scientific">Zygosaccharomyces rouxii</name>
    <dbReference type="NCBI Taxonomy" id="4956"/>
    <lineage>
        <taxon>Eukaryota</taxon>
        <taxon>Fungi</taxon>
        <taxon>Dikarya</taxon>
        <taxon>Ascomycota</taxon>
        <taxon>Saccharomycotina</taxon>
        <taxon>Saccharomycetes</taxon>
        <taxon>Saccharomycetales</taxon>
        <taxon>Saccharomycetaceae</taxon>
        <taxon>Zygosaccharomyces</taxon>
    </lineage>
</organism>
<dbReference type="Proteomes" id="UP000187013">
    <property type="component" value="Unassembled WGS sequence"/>
</dbReference>
<gene>
    <name evidence="1" type="ORF">ZYGR_0S00950</name>
</gene>
<reference evidence="1 2" key="1">
    <citation type="submission" date="2016-08" db="EMBL/GenBank/DDBJ databases">
        <title>Draft genome sequence of allopolyploid Zygosaccharomyces rouxii.</title>
        <authorList>
            <person name="Watanabe J."/>
            <person name="Uehara K."/>
            <person name="Mogi Y."/>
            <person name="Tsukioka Y."/>
        </authorList>
    </citation>
    <scope>NUCLEOTIDE SEQUENCE [LARGE SCALE GENOMIC DNA]</scope>
    <source>
        <strain evidence="1 2">NBRC 110957</strain>
    </source>
</reference>
<accession>A0A1Q3A2P7</accession>